<dbReference type="InterPro" id="IPR004014">
    <property type="entry name" value="ATPase_P-typ_cation-transptr_N"/>
</dbReference>
<dbReference type="PANTHER" id="PTHR42861">
    <property type="entry name" value="CALCIUM-TRANSPORTING ATPASE"/>
    <property type="match status" value="1"/>
</dbReference>
<gene>
    <name evidence="3" type="ORF">GCM10007390_14600</name>
</gene>
<dbReference type="Pfam" id="PF00690">
    <property type="entry name" value="Cation_ATPase_N"/>
    <property type="match status" value="1"/>
</dbReference>
<protein>
    <recommendedName>
        <fullName evidence="2">Cation-transporting P-type ATPase N-terminal domain-containing protein</fullName>
    </recommendedName>
</protein>
<feature type="domain" description="Cation-transporting P-type ATPase N-terminal" evidence="2">
    <location>
        <begin position="6"/>
        <end position="58"/>
    </location>
</feature>
<dbReference type="Gene3D" id="2.70.150.10">
    <property type="entry name" value="Calcium-transporting ATPase, cytoplasmic transduction domain A"/>
    <property type="match status" value="1"/>
</dbReference>
<dbReference type="Proteomes" id="UP000598271">
    <property type="component" value="Unassembled WGS sequence"/>
</dbReference>
<name>A0A8J3D2W6_9BACT</name>
<dbReference type="RefSeq" id="WP_229580454.1">
    <property type="nucleotide sequence ID" value="NZ_BMXF01000001.1"/>
</dbReference>
<keyword evidence="4" id="KW-1185">Reference proteome</keyword>
<organism evidence="3 4">
    <name type="scientific">Persicitalea jodogahamensis</name>
    <dbReference type="NCBI Taxonomy" id="402147"/>
    <lineage>
        <taxon>Bacteria</taxon>
        <taxon>Pseudomonadati</taxon>
        <taxon>Bacteroidota</taxon>
        <taxon>Cytophagia</taxon>
        <taxon>Cytophagales</taxon>
        <taxon>Spirosomataceae</taxon>
        <taxon>Persicitalea</taxon>
    </lineage>
</organism>
<proteinExistence type="predicted"/>
<dbReference type="EMBL" id="BMXF01000001">
    <property type="protein sequence ID" value="GHB61771.1"/>
    <property type="molecule type" value="Genomic_DNA"/>
</dbReference>
<feature type="region of interest" description="Disordered" evidence="1">
    <location>
        <begin position="1"/>
        <end position="27"/>
    </location>
</feature>
<dbReference type="AlphaFoldDB" id="A0A8J3D2W6"/>
<evidence type="ECO:0000259" key="2">
    <source>
        <dbReference type="Pfam" id="PF00690"/>
    </source>
</evidence>
<evidence type="ECO:0000313" key="4">
    <source>
        <dbReference type="Proteomes" id="UP000598271"/>
    </source>
</evidence>
<comment type="caution">
    <text evidence="3">The sequence shown here is derived from an EMBL/GenBank/DDBJ whole genome shotgun (WGS) entry which is preliminary data.</text>
</comment>
<accession>A0A8J3D2W6</accession>
<dbReference type="Gene3D" id="1.20.1110.10">
    <property type="entry name" value="Calcium-transporting ATPase, transmembrane domain"/>
    <property type="match status" value="1"/>
</dbReference>
<evidence type="ECO:0000313" key="3">
    <source>
        <dbReference type="EMBL" id="GHB61771.1"/>
    </source>
</evidence>
<evidence type="ECO:0000256" key="1">
    <source>
        <dbReference type="SAM" id="MobiDB-lite"/>
    </source>
</evidence>
<dbReference type="SUPFAM" id="SSF81665">
    <property type="entry name" value="Calcium ATPase, transmembrane domain M"/>
    <property type="match status" value="1"/>
</dbReference>
<reference evidence="3 4" key="1">
    <citation type="journal article" date="2014" name="Int. J. Syst. Evol. Microbiol.">
        <title>Complete genome sequence of Corynebacterium casei LMG S-19264T (=DSM 44701T), isolated from a smear-ripened cheese.</title>
        <authorList>
            <consortium name="US DOE Joint Genome Institute (JGI-PGF)"/>
            <person name="Walter F."/>
            <person name="Albersmeier A."/>
            <person name="Kalinowski J."/>
            <person name="Ruckert C."/>
        </authorList>
    </citation>
    <scope>NUCLEOTIDE SEQUENCE [LARGE SCALE GENOMIC DNA]</scope>
    <source>
        <strain evidence="3 4">KCTC 12866</strain>
    </source>
</reference>
<sequence>MLPDFSPTPGLTDDAVANSRTEHGQNTLPYEARSGLWKTLKEVVSEPMFLLLLASCAVYVGLGQLEEAITLAGALLAVAAISIYQSVRSDRALNALRELTQPQVQVRRNGQLALVLVDDLVV</sequence>
<dbReference type="InterPro" id="IPR023298">
    <property type="entry name" value="ATPase_P-typ_TM_dom_sf"/>
</dbReference>